<feature type="region of interest" description="Disordered" evidence="1">
    <location>
        <begin position="1"/>
        <end position="60"/>
    </location>
</feature>
<evidence type="ECO:0000313" key="3">
    <source>
        <dbReference type="Proteomes" id="UP000222163"/>
    </source>
</evidence>
<dbReference type="Proteomes" id="UP000222163">
    <property type="component" value="Unassembled WGS sequence"/>
</dbReference>
<name>A0A2G1BQ44_9FLAO</name>
<comment type="caution">
    <text evidence="2">The sequence shown here is derived from an EMBL/GenBank/DDBJ whole genome shotgun (WGS) entry which is preliminary data.</text>
</comment>
<feature type="compositionally biased region" description="Polar residues" evidence="1">
    <location>
        <begin position="20"/>
        <end position="30"/>
    </location>
</feature>
<organism evidence="2 3">
    <name type="scientific">Tenacibaculum discolor</name>
    <dbReference type="NCBI Taxonomy" id="361581"/>
    <lineage>
        <taxon>Bacteria</taxon>
        <taxon>Pseudomonadati</taxon>
        <taxon>Bacteroidota</taxon>
        <taxon>Flavobacteriia</taxon>
        <taxon>Flavobacteriales</taxon>
        <taxon>Flavobacteriaceae</taxon>
        <taxon>Tenacibaculum</taxon>
    </lineage>
</organism>
<accession>A0A2G1BQ44</accession>
<evidence type="ECO:0000313" key="2">
    <source>
        <dbReference type="EMBL" id="PHN95979.1"/>
    </source>
</evidence>
<gene>
    <name evidence="2" type="ORF">CSC81_17435</name>
</gene>
<dbReference type="EMBL" id="PDUU01000678">
    <property type="protein sequence ID" value="PHN95979.1"/>
    <property type="molecule type" value="Genomic_DNA"/>
</dbReference>
<proteinExistence type="predicted"/>
<protein>
    <submittedName>
        <fullName evidence="2">Uncharacterized protein</fullName>
    </submittedName>
</protein>
<dbReference type="AlphaFoldDB" id="A0A2G1BQ44"/>
<feature type="non-terminal residue" evidence="2">
    <location>
        <position position="1"/>
    </location>
</feature>
<feature type="compositionally biased region" description="Basic residues" evidence="1">
    <location>
        <begin position="50"/>
        <end position="60"/>
    </location>
</feature>
<evidence type="ECO:0000256" key="1">
    <source>
        <dbReference type="SAM" id="MobiDB-lite"/>
    </source>
</evidence>
<sequence>NNKKKQKKNENKKTKMINNLTNVNKITIQHTQEKTTNKNTTRSYKNNQMKTKKKKITLQK</sequence>
<reference evidence="2 3" key="1">
    <citation type="journal article" date="2016" name="Nat. Commun.">
        <title>Microbial interactions lead to rapid micro-scale successions on model marine particles.</title>
        <authorList>
            <person name="Datta M.S."/>
            <person name="Sliwerska E."/>
            <person name="Gore J."/>
            <person name="Polz M.F."/>
            <person name="Cordero O.X."/>
        </authorList>
    </citation>
    <scope>NUCLEOTIDE SEQUENCE [LARGE SCALE GENOMIC DNA]</scope>
    <source>
        <strain evidence="2 3">4G03</strain>
    </source>
</reference>